<keyword evidence="2" id="KW-1185">Reference proteome</keyword>
<dbReference type="STRING" id="1513896.SAMN05660841_00299"/>
<dbReference type="Proteomes" id="UP000190150">
    <property type="component" value="Unassembled WGS sequence"/>
</dbReference>
<dbReference type="OrthoDB" id="5502211at2"/>
<sequence length="135" mass="15330">MPYQTVFNEFCERVQSSINQGTFAKLTFAKTIGNTELKNIYVRLHILESGGYDFALTFSYKTQEIEHFHTADEVFTVLSNYIKNPFSSALLFTTEMDLTFKVNKKGAGSLVEQAPTFKNVSPPMLEMIKKGIIKI</sequence>
<gene>
    <name evidence="1" type="ORF">SAMN05660841_00299</name>
</gene>
<protein>
    <submittedName>
        <fullName evidence="1">Uncharacterized protein</fullName>
    </submittedName>
</protein>
<evidence type="ECO:0000313" key="1">
    <source>
        <dbReference type="EMBL" id="SKB40060.1"/>
    </source>
</evidence>
<organism evidence="1 2">
    <name type="scientific">Sphingobacterium nematocida</name>
    <dbReference type="NCBI Taxonomy" id="1513896"/>
    <lineage>
        <taxon>Bacteria</taxon>
        <taxon>Pseudomonadati</taxon>
        <taxon>Bacteroidota</taxon>
        <taxon>Sphingobacteriia</taxon>
        <taxon>Sphingobacteriales</taxon>
        <taxon>Sphingobacteriaceae</taxon>
        <taxon>Sphingobacterium</taxon>
    </lineage>
</organism>
<dbReference type="RefSeq" id="WP_079640652.1">
    <property type="nucleotide sequence ID" value="NZ_FUZF01000001.1"/>
</dbReference>
<dbReference type="EMBL" id="FUZF01000001">
    <property type="protein sequence ID" value="SKB40060.1"/>
    <property type="molecule type" value="Genomic_DNA"/>
</dbReference>
<name>A0A1T5AZ74_9SPHI</name>
<proteinExistence type="predicted"/>
<accession>A0A1T5AZ74</accession>
<reference evidence="2" key="1">
    <citation type="submission" date="2017-02" db="EMBL/GenBank/DDBJ databases">
        <authorList>
            <person name="Varghese N."/>
            <person name="Submissions S."/>
        </authorList>
    </citation>
    <scope>NUCLEOTIDE SEQUENCE [LARGE SCALE GENOMIC DNA]</scope>
    <source>
        <strain evidence="2">DSM 24091</strain>
    </source>
</reference>
<dbReference type="AlphaFoldDB" id="A0A1T5AZ74"/>
<evidence type="ECO:0000313" key="2">
    <source>
        <dbReference type="Proteomes" id="UP000190150"/>
    </source>
</evidence>